<dbReference type="Proteomes" id="UP001165289">
    <property type="component" value="Unassembled WGS sequence"/>
</dbReference>
<protein>
    <recommendedName>
        <fullName evidence="1">peptidylprolyl isomerase</fullName>
        <ecNumber evidence="1">5.2.1.8</ecNumber>
    </recommendedName>
</protein>
<keyword evidence="1" id="KW-0697">Rotamase</keyword>
<dbReference type="Pfam" id="PF00254">
    <property type="entry name" value="FKBP_C"/>
    <property type="match status" value="1"/>
</dbReference>
<feature type="compositionally biased region" description="Pro residues" evidence="3">
    <location>
        <begin position="416"/>
        <end position="426"/>
    </location>
</feature>
<evidence type="ECO:0000256" key="2">
    <source>
        <dbReference type="SAM" id="Coils"/>
    </source>
</evidence>
<evidence type="ECO:0000256" key="3">
    <source>
        <dbReference type="SAM" id="MobiDB-lite"/>
    </source>
</evidence>
<dbReference type="Gene3D" id="1.10.287.1490">
    <property type="match status" value="1"/>
</dbReference>
<dbReference type="PROSITE" id="PS50059">
    <property type="entry name" value="FKBP_PPIASE"/>
    <property type="match status" value="1"/>
</dbReference>
<comment type="caution">
    <text evidence="5">The sequence shown here is derived from an EMBL/GenBank/DDBJ whole genome shotgun (WGS) entry which is preliminary data.</text>
</comment>
<dbReference type="InterPro" id="IPR046357">
    <property type="entry name" value="PPIase_dom_sf"/>
</dbReference>
<organism evidence="5 6">
    <name type="scientific">Oopsacas minuta</name>
    <dbReference type="NCBI Taxonomy" id="111878"/>
    <lineage>
        <taxon>Eukaryota</taxon>
        <taxon>Metazoa</taxon>
        <taxon>Porifera</taxon>
        <taxon>Hexactinellida</taxon>
        <taxon>Hexasterophora</taxon>
        <taxon>Lyssacinosida</taxon>
        <taxon>Leucopsacidae</taxon>
        <taxon>Oopsacas</taxon>
    </lineage>
</organism>
<dbReference type="InterPro" id="IPR001179">
    <property type="entry name" value="PPIase_FKBP_dom"/>
</dbReference>
<evidence type="ECO:0000313" key="6">
    <source>
        <dbReference type="Proteomes" id="UP001165289"/>
    </source>
</evidence>
<dbReference type="EC" id="5.2.1.8" evidence="1"/>
<sequence length="772" mass="86643">MSKAILSLSSDEDADIVLAEDRKGLANLFGNEKMSATGQKPSLHYTAPKQPKPDKNRSVSKDAAQSVVIAVPIVAQQYIDGQYVNKGRVSLAILGNPVSKEYTLIIYKTQTDRRLSLRIEATLNFNVKENNYVNFYDDTRQAWAVKFDSSKDLYDLAFAIALAKANMTGLKTLLLQNLLIGEGQAVTTGDTVGVLYSGWLFTNGTIEKDKPFDSNVRSDKIFKVKLGEKAVIQGWDQGMVGMKKGGKKLILIPSKLAYGDKGVKGRIPPNASLVFEVELVKVKFLVKDAENRDMPMLPSMDDMDSNVNVRERTASFEEQTDVPDSSSKEAILKRLVKVAQPVLNQKLTHESYPSAESRGHPSEGSGRSTPVSVSSNPGQNSAHYAAPYEQPQHSSEQYYPHTNPHIQNAPYAHQLPFPPSQPPIYPPSQTSIYPTPSTALAPLSYSNQLQYPGHQSLLAAQAGLTTGATILQPQSVQNAPVQGVGVGEYSQLMADTKVELGKMSLRLDEIGKKVDSIHDNNARSLVPVQQETQRGGLLDSGVLLHSINKIVDENTHLKQEVVDRDNRMEGLNQRINQLLQSNQRYVEQSQQLLEQRSDSMHSMASNQQSRLSQIEVEKNELVVKFEEAKRNLDQKNLDLTEYKSESDDIKRKFENVMQKMTLAKEKFREKESEIEDLRTDCEQAKRESDKAKSSHNKLTNEIDDLTTTLEELRDKLKHDRTLKIKLDSKVTGYEDEINELKEENEQLQRTVEDRKRKFQMEKQKLQDTPQQC</sequence>
<keyword evidence="6" id="KW-1185">Reference proteome</keyword>
<dbReference type="Gene3D" id="3.10.50.40">
    <property type="match status" value="1"/>
</dbReference>
<dbReference type="PANTHER" id="PTHR44927">
    <property type="entry name" value="FK506-BINDING PROTEIN 15"/>
    <property type="match status" value="1"/>
</dbReference>
<feature type="region of interest" description="Disordered" evidence="3">
    <location>
        <begin position="35"/>
        <end position="59"/>
    </location>
</feature>
<evidence type="ECO:0000259" key="4">
    <source>
        <dbReference type="PROSITE" id="PS50059"/>
    </source>
</evidence>
<dbReference type="SUPFAM" id="SSF54534">
    <property type="entry name" value="FKBP-like"/>
    <property type="match status" value="1"/>
</dbReference>
<dbReference type="InterPro" id="IPR056598">
    <property type="entry name" value="FKBP-15_dom"/>
</dbReference>
<dbReference type="GO" id="GO:0003755">
    <property type="term" value="F:peptidyl-prolyl cis-trans isomerase activity"/>
    <property type="evidence" value="ECO:0007669"/>
    <property type="project" value="UniProtKB-KW"/>
</dbReference>
<comment type="catalytic activity">
    <reaction evidence="1">
        <text>[protein]-peptidylproline (omega=180) = [protein]-peptidylproline (omega=0)</text>
        <dbReference type="Rhea" id="RHEA:16237"/>
        <dbReference type="Rhea" id="RHEA-COMP:10747"/>
        <dbReference type="Rhea" id="RHEA-COMP:10748"/>
        <dbReference type="ChEBI" id="CHEBI:83833"/>
        <dbReference type="ChEBI" id="CHEBI:83834"/>
        <dbReference type="EC" id="5.2.1.8"/>
    </reaction>
</comment>
<gene>
    <name evidence="5" type="ORF">LOD99_1717</name>
</gene>
<dbReference type="SUPFAM" id="SSF57997">
    <property type="entry name" value="Tropomyosin"/>
    <property type="match status" value="1"/>
</dbReference>
<accession>A0AAV7K468</accession>
<keyword evidence="2" id="KW-0175">Coiled coil</keyword>
<dbReference type="EMBL" id="JAKMXF010000166">
    <property type="protein sequence ID" value="KAI6655983.1"/>
    <property type="molecule type" value="Genomic_DNA"/>
</dbReference>
<feature type="domain" description="PPIase FKBP-type" evidence="4">
    <location>
        <begin position="189"/>
        <end position="283"/>
    </location>
</feature>
<name>A0AAV7K468_9METZ</name>
<dbReference type="Pfam" id="PF23649">
    <property type="entry name" value="FKBP15"/>
    <property type="match status" value="1"/>
</dbReference>
<dbReference type="PANTHER" id="PTHR44927:SF1">
    <property type="entry name" value="FK506-BINDING PROTEIN 15"/>
    <property type="match status" value="1"/>
</dbReference>
<keyword evidence="1" id="KW-0413">Isomerase</keyword>
<reference evidence="5 6" key="1">
    <citation type="journal article" date="2023" name="BMC Biol.">
        <title>The compact genome of the sponge Oopsacas minuta (Hexactinellida) is lacking key metazoan core genes.</title>
        <authorList>
            <person name="Santini S."/>
            <person name="Schenkelaars Q."/>
            <person name="Jourda C."/>
            <person name="Duchesne M."/>
            <person name="Belahbib H."/>
            <person name="Rocher C."/>
            <person name="Selva M."/>
            <person name="Riesgo A."/>
            <person name="Vervoort M."/>
            <person name="Leys S.P."/>
            <person name="Kodjabachian L."/>
            <person name="Le Bivic A."/>
            <person name="Borchiellini C."/>
            <person name="Claverie J.M."/>
            <person name="Renard E."/>
        </authorList>
    </citation>
    <scope>NUCLEOTIDE SEQUENCE [LARGE SCALE GENOMIC DNA]</scope>
    <source>
        <strain evidence="5">SPO-2</strain>
    </source>
</reference>
<dbReference type="AlphaFoldDB" id="A0AAV7K468"/>
<evidence type="ECO:0000313" key="5">
    <source>
        <dbReference type="EMBL" id="KAI6655983.1"/>
    </source>
</evidence>
<feature type="region of interest" description="Disordered" evidence="3">
    <location>
        <begin position="347"/>
        <end position="428"/>
    </location>
</feature>
<evidence type="ECO:0000256" key="1">
    <source>
        <dbReference type="PROSITE-ProRule" id="PRU00277"/>
    </source>
</evidence>
<feature type="compositionally biased region" description="Polar residues" evidence="3">
    <location>
        <begin position="365"/>
        <end position="382"/>
    </location>
</feature>
<feature type="coiled-coil region" evidence="2">
    <location>
        <begin position="568"/>
        <end position="764"/>
    </location>
</feature>
<proteinExistence type="predicted"/>